<dbReference type="EMBL" id="SRJD01000002">
    <property type="protein sequence ID" value="TGA99969.1"/>
    <property type="molecule type" value="Genomic_DNA"/>
</dbReference>
<evidence type="ECO:0008006" key="3">
    <source>
        <dbReference type="Google" id="ProtNLM"/>
    </source>
</evidence>
<dbReference type="RefSeq" id="WP_135347364.1">
    <property type="nucleotide sequence ID" value="NZ_SRJD01000002.1"/>
</dbReference>
<dbReference type="AlphaFoldDB" id="A0A4Z0GRM6"/>
<organism evidence="1 2">
    <name type="scientific">Sporolactobacillus shoreae</name>
    <dbReference type="NCBI Taxonomy" id="1465501"/>
    <lineage>
        <taxon>Bacteria</taxon>
        <taxon>Bacillati</taxon>
        <taxon>Bacillota</taxon>
        <taxon>Bacilli</taxon>
        <taxon>Bacillales</taxon>
        <taxon>Sporolactobacillaceae</taxon>
        <taxon>Sporolactobacillus</taxon>
    </lineage>
</organism>
<name>A0A4Z0GRM6_9BACL</name>
<evidence type="ECO:0000313" key="1">
    <source>
        <dbReference type="EMBL" id="TGA99969.1"/>
    </source>
</evidence>
<comment type="caution">
    <text evidence="1">The sequence shown here is derived from an EMBL/GenBank/DDBJ whole genome shotgun (WGS) entry which is preliminary data.</text>
</comment>
<accession>A0A4Z0GRM6</accession>
<dbReference type="InterPro" id="IPR016177">
    <property type="entry name" value="DNA-bd_dom_sf"/>
</dbReference>
<dbReference type="OrthoDB" id="552713at2"/>
<keyword evidence="2" id="KW-1185">Reference proteome</keyword>
<dbReference type="GO" id="GO:0003677">
    <property type="term" value="F:DNA binding"/>
    <property type="evidence" value="ECO:0007669"/>
    <property type="project" value="InterPro"/>
</dbReference>
<evidence type="ECO:0000313" key="2">
    <source>
        <dbReference type="Proteomes" id="UP000298347"/>
    </source>
</evidence>
<dbReference type="SUPFAM" id="SSF54171">
    <property type="entry name" value="DNA-binding domain"/>
    <property type="match status" value="1"/>
</dbReference>
<sequence length="215" mass="24414">MRKKIDITGQRFGRLIAVQEVSSKGHHRCYLCTCDCGNTKIVPMDNLRNGKTKSCGCLNREMTSSKNTIDLTGKRFGRLTVLRRSGGHHKTQTKAIWTCQCDCGNVVDVLSTNLTRGETKSCSCWKKDNGYALFQYDRSHLLVDGVFFPLLKSRVRFDNPTGVKGITIDRASGKYRASITIRRKRIYLGRYAKLQDAVRARKIAEDIYHKPYLEG</sequence>
<proteinExistence type="predicted"/>
<reference evidence="1 2" key="1">
    <citation type="journal article" date="2015" name="Int. J. Syst. Evol. Microbiol.">
        <title>Sporolactobacillus shoreae sp. nov. and Sporolactobacillus spathodeae sp. nov., two spore-forming lactic acid bacteria isolated from tree barks in Thailand.</title>
        <authorList>
            <person name="Thamacharoensuk T."/>
            <person name="Kitahara M."/>
            <person name="Ohkuma M."/>
            <person name="Thongchul N."/>
            <person name="Tanasupawat S."/>
        </authorList>
    </citation>
    <scope>NUCLEOTIDE SEQUENCE [LARGE SCALE GENOMIC DNA]</scope>
    <source>
        <strain evidence="1 2">BK92</strain>
    </source>
</reference>
<dbReference type="Proteomes" id="UP000298347">
    <property type="component" value="Unassembled WGS sequence"/>
</dbReference>
<gene>
    <name evidence="1" type="ORF">E4665_03195</name>
</gene>
<protein>
    <recommendedName>
        <fullName evidence="3">AP2 domain-containing protein</fullName>
    </recommendedName>
</protein>